<comment type="subcellular location">
    <subcellularLocation>
        <location evidence="1">Golgi apparatus</location>
    </subcellularLocation>
</comment>
<feature type="compositionally biased region" description="Basic and acidic residues" evidence="8">
    <location>
        <begin position="1"/>
        <end position="36"/>
    </location>
</feature>
<evidence type="ECO:0000256" key="4">
    <source>
        <dbReference type="ARBA" id="ARBA00022679"/>
    </source>
</evidence>
<dbReference type="GO" id="GO:0016020">
    <property type="term" value="C:membrane"/>
    <property type="evidence" value="ECO:0007669"/>
    <property type="project" value="InterPro"/>
</dbReference>
<reference evidence="9" key="1">
    <citation type="submission" date="2020-09" db="EMBL/GenBank/DDBJ databases">
        <title>Genome-Enabled Discovery of Anthraquinone Biosynthesis in Senna tora.</title>
        <authorList>
            <person name="Kang S.-H."/>
            <person name="Pandey R.P."/>
            <person name="Lee C.-M."/>
            <person name="Sim J.-S."/>
            <person name="Jeong J.-T."/>
            <person name="Choi B.-S."/>
            <person name="Jung M."/>
            <person name="Ginzburg D."/>
            <person name="Zhao K."/>
            <person name="Won S.Y."/>
            <person name="Oh T.-J."/>
            <person name="Yu Y."/>
            <person name="Kim N.-H."/>
            <person name="Lee O.R."/>
            <person name="Lee T.-H."/>
            <person name="Bashyal P."/>
            <person name="Kim T.-S."/>
            <person name="Lee W.-H."/>
            <person name="Kawkins C."/>
            <person name="Kim C.-K."/>
            <person name="Kim J.S."/>
            <person name="Ahn B.O."/>
            <person name="Rhee S.Y."/>
            <person name="Sohng J.K."/>
        </authorList>
    </citation>
    <scope>NUCLEOTIDE SEQUENCE</scope>
    <source>
        <tissue evidence="9">Leaf</tissue>
    </source>
</reference>
<keyword evidence="3 9" id="KW-0328">Glycosyltransferase</keyword>
<sequence>MAKELNTESFDHQSKGINKVERERKRIPKPKPESMYRRRRLTKKWERRKERDAAFPILILLLHQNSISYLVEGFPKINILSGIITQNSATDDHVLRGAQNVSAQPIGEEGQDVGVGPKHQKEVVDGVVASTFEEGSCISRHQSHLYRKASPYKPSSYLKSKLRDYEDLHRTCKFHYKTMKNNDTKSSNKSDDDDGARNCKYLIWTSFDGLGNRMVSLASAFLYAILTHRVLLVKFQTDMNGLFCEPFPDSSWLLPKDFPHWEDQNQNQSSFRVLHLRHTNNEHYDFFHCVHTQQLLQKIPVLILESNQYFVPLLFSIPSFRKHLIKMFPVKDTIFHHIGHYLFHPSNEAWHFITKFYQAHLANVNEKIGLQIRVFDTERKPHQAILNKILSCSFKHKLLPVLSSPLKNHTSKAIFIASLYSEYREKLRSMYMANTSVESNEVIGVYQASHEEYQNSNDNKHNMKAWSEIYLLSLCDELVTTSFSSFGYVAQSLGGLKPWILKWSYGEQPVNPPCEEAMSMEPCFHYPPKHDCRNNSIVNVTSFFHYTRHCEDFGNGVKLVNVNDKIGRLSTALTVVEFAVMASCFYVTAYGFIKVTQALNQLSPPPADGDNDDAKKARNIHRQFRILSGIYCVDSDPSSLQQPPRFMEKAWLQNALVIPTFIFAMLKIYKGFQSRKALEEDEEESTGSSLDDLVPERI</sequence>
<dbReference type="PANTHER" id="PTHR31889">
    <property type="entry name" value="FUCOSYLTRANSFERASE 2-RELATED"/>
    <property type="match status" value="1"/>
</dbReference>
<dbReference type="InterPro" id="IPR004938">
    <property type="entry name" value="XG_FTase"/>
</dbReference>
<evidence type="ECO:0000313" key="10">
    <source>
        <dbReference type="Proteomes" id="UP000634136"/>
    </source>
</evidence>
<feature type="region of interest" description="Disordered" evidence="8">
    <location>
        <begin position="1"/>
        <end position="38"/>
    </location>
</feature>
<evidence type="ECO:0000256" key="8">
    <source>
        <dbReference type="SAM" id="MobiDB-lite"/>
    </source>
</evidence>
<comment type="similarity">
    <text evidence="2">Belongs to the glycosyltransferase 37 family.</text>
</comment>
<dbReference type="Gene3D" id="3.40.50.11340">
    <property type="match status" value="1"/>
</dbReference>
<comment type="caution">
    <text evidence="9">The sequence shown here is derived from an EMBL/GenBank/DDBJ whole genome shotgun (WGS) entry which is preliminary data.</text>
</comment>
<keyword evidence="6" id="KW-0325">Glycoprotein</keyword>
<protein>
    <submittedName>
        <fullName evidence="9">Putative fucosyltransferase 8 isoform X1</fullName>
    </submittedName>
</protein>
<evidence type="ECO:0000256" key="5">
    <source>
        <dbReference type="ARBA" id="ARBA00023034"/>
    </source>
</evidence>
<proteinExistence type="inferred from homology"/>
<dbReference type="GO" id="GO:0071555">
    <property type="term" value="P:cell wall organization"/>
    <property type="evidence" value="ECO:0007669"/>
    <property type="project" value="UniProtKB-KW"/>
</dbReference>
<evidence type="ECO:0000256" key="1">
    <source>
        <dbReference type="ARBA" id="ARBA00004555"/>
    </source>
</evidence>
<evidence type="ECO:0000256" key="3">
    <source>
        <dbReference type="ARBA" id="ARBA00022676"/>
    </source>
</evidence>
<dbReference type="EMBL" id="JAAIUW010000001">
    <property type="protein sequence ID" value="KAF7843184.1"/>
    <property type="molecule type" value="Genomic_DNA"/>
</dbReference>
<evidence type="ECO:0000313" key="9">
    <source>
        <dbReference type="EMBL" id="KAF7843184.1"/>
    </source>
</evidence>
<gene>
    <name evidence="9" type="ORF">G2W53_000089</name>
</gene>
<dbReference type="Gene3D" id="3.40.50.11350">
    <property type="match status" value="1"/>
</dbReference>
<dbReference type="GO" id="GO:0005794">
    <property type="term" value="C:Golgi apparatus"/>
    <property type="evidence" value="ECO:0007669"/>
    <property type="project" value="UniProtKB-SubCell"/>
</dbReference>
<evidence type="ECO:0000256" key="6">
    <source>
        <dbReference type="ARBA" id="ARBA00023180"/>
    </source>
</evidence>
<dbReference type="FunFam" id="3.40.50.11340:FF:000005">
    <property type="entry name" value="Galactoside 2-alpha-L-fucosyltransferase"/>
    <property type="match status" value="1"/>
</dbReference>
<keyword evidence="5" id="KW-0333">Golgi apparatus</keyword>
<dbReference type="Proteomes" id="UP000634136">
    <property type="component" value="Unassembled WGS sequence"/>
</dbReference>
<dbReference type="GO" id="GO:0009969">
    <property type="term" value="P:xyloglucan biosynthetic process"/>
    <property type="evidence" value="ECO:0007669"/>
    <property type="project" value="TreeGrafter"/>
</dbReference>
<dbReference type="PANTHER" id="PTHR31889:SF52">
    <property type="entry name" value="FUCOSYLTRANSFERASE"/>
    <property type="match status" value="1"/>
</dbReference>
<keyword evidence="7" id="KW-0961">Cell wall biogenesis/degradation</keyword>
<evidence type="ECO:0000256" key="7">
    <source>
        <dbReference type="ARBA" id="ARBA00023316"/>
    </source>
</evidence>
<dbReference type="GO" id="GO:0008107">
    <property type="term" value="F:galactoside 2-alpha-L-fucosyltransferase activity"/>
    <property type="evidence" value="ECO:0007669"/>
    <property type="project" value="InterPro"/>
</dbReference>
<name>A0A834XF17_9FABA</name>
<dbReference type="Pfam" id="PF03254">
    <property type="entry name" value="XG_FTase"/>
    <property type="match status" value="2"/>
</dbReference>
<dbReference type="GO" id="GO:0042546">
    <property type="term" value="P:cell wall biogenesis"/>
    <property type="evidence" value="ECO:0007669"/>
    <property type="project" value="InterPro"/>
</dbReference>
<dbReference type="AlphaFoldDB" id="A0A834XF17"/>
<keyword evidence="10" id="KW-1185">Reference proteome</keyword>
<accession>A0A834XF17</accession>
<evidence type="ECO:0000256" key="2">
    <source>
        <dbReference type="ARBA" id="ARBA00010481"/>
    </source>
</evidence>
<keyword evidence="4 9" id="KW-0808">Transferase</keyword>
<dbReference type="OrthoDB" id="1421509at2759"/>
<organism evidence="9 10">
    <name type="scientific">Senna tora</name>
    <dbReference type="NCBI Taxonomy" id="362788"/>
    <lineage>
        <taxon>Eukaryota</taxon>
        <taxon>Viridiplantae</taxon>
        <taxon>Streptophyta</taxon>
        <taxon>Embryophyta</taxon>
        <taxon>Tracheophyta</taxon>
        <taxon>Spermatophyta</taxon>
        <taxon>Magnoliopsida</taxon>
        <taxon>eudicotyledons</taxon>
        <taxon>Gunneridae</taxon>
        <taxon>Pentapetalae</taxon>
        <taxon>rosids</taxon>
        <taxon>fabids</taxon>
        <taxon>Fabales</taxon>
        <taxon>Fabaceae</taxon>
        <taxon>Caesalpinioideae</taxon>
        <taxon>Cassia clade</taxon>
        <taxon>Senna</taxon>
    </lineage>
</organism>